<dbReference type="STRING" id="137246.A0A401S0U4"/>
<dbReference type="OrthoDB" id="9950230at2759"/>
<keyword evidence="3" id="KW-1185">Reference proteome</keyword>
<evidence type="ECO:0000256" key="1">
    <source>
        <dbReference type="SAM" id="Phobius"/>
    </source>
</evidence>
<feature type="transmembrane region" description="Helical" evidence="1">
    <location>
        <begin position="143"/>
        <end position="165"/>
    </location>
</feature>
<dbReference type="EMBL" id="BEZZ01000045">
    <property type="protein sequence ID" value="GCC24007.1"/>
    <property type="molecule type" value="Genomic_DNA"/>
</dbReference>
<dbReference type="SUPFAM" id="SSF58069">
    <property type="entry name" value="Virus ectodomain"/>
    <property type="match status" value="1"/>
</dbReference>
<gene>
    <name evidence="2" type="ORF">chiPu_0002405</name>
</gene>
<keyword evidence="1" id="KW-0472">Membrane</keyword>
<protein>
    <submittedName>
        <fullName evidence="2">Uncharacterized protein</fullName>
    </submittedName>
</protein>
<proteinExistence type="predicted"/>
<keyword evidence="1" id="KW-1133">Transmembrane helix</keyword>
<evidence type="ECO:0000313" key="2">
    <source>
        <dbReference type="EMBL" id="GCC24007.1"/>
    </source>
</evidence>
<dbReference type="Proteomes" id="UP000287033">
    <property type="component" value="Unassembled WGS sequence"/>
</dbReference>
<reference evidence="2 3" key="1">
    <citation type="journal article" date="2018" name="Nat. Ecol. Evol.">
        <title>Shark genomes provide insights into elasmobranch evolution and the origin of vertebrates.</title>
        <authorList>
            <person name="Hara Y"/>
            <person name="Yamaguchi K"/>
            <person name="Onimaru K"/>
            <person name="Kadota M"/>
            <person name="Koyanagi M"/>
            <person name="Keeley SD"/>
            <person name="Tatsumi K"/>
            <person name="Tanaka K"/>
            <person name="Motone F"/>
            <person name="Kageyama Y"/>
            <person name="Nozu R"/>
            <person name="Adachi N"/>
            <person name="Nishimura O"/>
            <person name="Nakagawa R"/>
            <person name="Tanegashima C"/>
            <person name="Kiyatake I"/>
            <person name="Matsumoto R"/>
            <person name="Murakumo K"/>
            <person name="Nishida K"/>
            <person name="Terakita A"/>
            <person name="Kuratani S"/>
            <person name="Sato K"/>
            <person name="Hyodo S Kuraku.S."/>
        </authorList>
    </citation>
    <scope>NUCLEOTIDE SEQUENCE [LARGE SCALE GENOMIC DNA]</scope>
</reference>
<organism evidence="2 3">
    <name type="scientific">Chiloscyllium punctatum</name>
    <name type="common">Brownbanded bambooshark</name>
    <name type="synonym">Hemiscyllium punctatum</name>
    <dbReference type="NCBI Taxonomy" id="137246"/>
    <lineage>
        <taxon>Eukaryota</taxon>
        <taxon>Metazoa</taxon>
        <taxon>Chordata</taxon>
        <taxon>Craniata</taxon>
        <taxon>Vertebrata</taxon>
        <taxon>Chondrichthyes</taxon>
        <taxon>Elasmobranchii</taxon>
        <taxon>Galeomorphii</taxon>
        <taxon>Galeoidea</taxon>
        <taxon>Orectolobiformes</taxon>
        <taxon>Hemiscylliidae</taxon>
        <taxon>Chiloscyllium</taxon>
    </lineage>
</organism>
<dbReference type="Gene3D" id="1.10.287.210">
    <property type="match status" value="1"/>
</dbReference>
<sequence length="204" mass="23157">MPLLKVLLSDNLPSINLVIQVAGWGVEMALDQISDLAYDIKKLANPTAHALKLVSKELQEPRMMTFQNRLVLDFLLAKEGGACQSLARNIAPTSMIPQKTFRRHRCYQQNGSSRREDTCPTVVQFMWMECYLLAKVTVRMDRVGLVLGLILGIYIVISLFVKWTIHGFSPKPNRNLINRPFSTPVPPCPSFHVEIQYLFKKACL</sequence>
<name>A0A401S0U4_CHIPU</name>
<dbReference type="AlphaFoldDB" id="A0A401S0U4"/>
<keyword evidence="1" id="KW-0812">Transmembrane</keyword>
<accession>A0A401S0U4</accession>
<evidence type="ECO:0000313" key="3">
    <source>
        <dbReference type="Proteomes" id="UP000287033"/>
    </source>
</evidence>
<comment type="caution">
    <text evidence="2">The sequence shown here is derived from an EMBL/GenBank/DDBJ whole genome shotgun (WGS) entry which is preliminary data.</text>
</comment>